<evidence type="ECO:0000256" key="4">
    <source>
        <dbReference type="ARBA" id="ARBA00022485"/>
    </source>
</evidence>
<evidence type="ECO:0000256" key="2">
    <source>
        <dbReference type="ARBA" id="ARBA00001966"/>
    </source>
</evidence>
<evidence type="ECO:0000256" key="10">
    <source>
        <dbReference type="ARBA" id="ARBA00023235"/>
    </source>
</evidence>
<dbReference type="CDD" id="cd01335">
    <property type="entry name" value="Radical_SAM"/>
    <property type="match status" value="1"/>
</dbReference>
<evidence type="ECO:0000256" key="6">
    <source>
        <dbReference type="ARBA" id="ARBA00022723"/>
    </source>
</evidence>
<keyword evidence="5" id="KW-0949">S-adenosyl-L-methionine</keyword>
<comment type="similarity">
    <text evidence="3">Belongs to the radical SAM superfamily. KamA family.</text>
</comment>
<reference evidence="14 15" key="1">
    <citation type="journal article" date="2009" name="Stand. Genomic Sci.">
        <title>Complete genome sequence of Rhodothermus marinus type strain (R-10).</title>
        <authorList>
            <person name="Nolan M."/>
            <person name="Tindall B.J."/>
            <person name="Pomrenke H."/>
            <person name="Lapidus A."/>
            <person name="Copeland A."/>
            <person name="Glavina Del Rio T."/>
            <person name="Lucas S."/>
            <person name="Chen F."/>
            <person name="Tice H."/>
            <person name="Cheng J.F."/>
            <person name="Saunders E."/>
            <person name="Han C."/>
            <person name="Bruce D."/>
            <person name="Goodwin L."/>
            <person name="Chain P."/>
            <person name="Pitluck S."/>
            <person name="Ovchinikova G."/>
            <person name="Pati A."/>
            <person name="Ivanova N."/>
            <person name="Mavromatis K."/>
            <person name="Chen A."/>
            <person name="Palaniappan K."/>
            <person name="Land M."/>
            <person name="Hauser L."/>
            <person name="Chang Y.J."/>
            <person name="Jeffries C.D."/>
            <person name="Brettin T."/>
            <person name="Goker M."/>
            <person name="Bristow J."/>
            <person name="Eisen J.A."/>
            <person name="Markowitz V."/>
            <person name="Hugenholtz P."/>
            <person name="Kyrpides N.C."/>
            <person name="Klenk H.P."/>
            <person name="Detter J.C."/>
        </authorList>
    </citation>
    <scope>NUCLEOTIDE SEQUENCE [LARGE SCALE GENOMIC DNA]</scope>
    <source>
        <strain evidence="15">ATCC 43812 / DSM 4252 / R-10</strain>
    </source>
</reference>
<dbReference type="EC" id="5.4.3.2" evidence="14"/>
<evidence type="ECO:0000256" key="8">
    <source>
        <dbReference type="ARBA" id="ARBA00023004"/>
    </source>
</evidence>
<feature type="binding site" evidence="11">
    <location>
        <position position="121"/>
    </location>
    <ligand>
        <name>[4Fe-4S] cluster</name>
        <dbReference type="ChEBI" id="CHEBI:49883"/>
        <note>4Fe-4S-S-AdoMet</note>
    </ligand>
</feature>
<dbReference type="GO" id="GO:0050066">
    <property type="term" value="F:L-lysine 2,3-aminomutase activity"/>
    <property type="evidence" value="ECO:0007669"/>
    <property type="project" value="UniProtKB-EC"/>
</dbReference>
<feature type="binding site" evidence="11">
    <location>
        <position position="125"/>
    </location>
    <ligand>
        <name>[4Fe-4S] cluster</name>
        <dbReference type="ChEBI" id="CHEBI:49883"/>
        <note>4Fe-4S-S-AdoMet</note>
    </ligand>
</feature>
<gene>
    <name evidence="14" type="ordered locus">Rmar_0136</name>
</gene>
<feature type="binding site" evidence="11">
    <location>
        <position position="128"/>
    </location>
    <ligand>
        <name>[4Fe-4S] cluster</name>
        <dbReference type="ChEBI" id="CHEBI:49883"/>
        <note>4Fe-4S-S-AdoMet</note>
    </ligand>
</feature>
<dbReference type="EMBL" id="CP001807">
    <property type="protein sequence ID" value="ACY47044.1"/>
    <property type="molecule type" value="Genomic_DNA"/>
</dbReference>
<sequence>MACPPFDSSHPEWRDWRWQMRHRIHTAEELSRWIRLTDEERRAIEATRGVFRWNITPYYASLMDPEDPNCPIRRQVVPRLEELAPDLIGVMDPLEEVAHSPVKNLIHNYRDRVAFCVTSECAIYCRYCLRKRMVGDAAFMMRKAELQAAIDYIAAHPEIRDVLLTGGDPLTLSETHLAWILDQLRAIPHVEIIRIGTRMPVKLPYRITPELCRLLERYHPLWINTHFNHPKELTPDAAEAIDRLLRAGIPVGNQTVLLRGINDDVATMKALCEGLVRMRVRPYYLYQAQLIGGTAHFRTPIEKGMAIMRALQGRTTGFAIPKYVLDTPYGKVPLDGSYVRGRAGDYVIVETPRGVLWAEPNPIPPDEDLPFRLPEIPWPEEVDTIDVEQPLYTGAR</sequence>
<evidence type="ECO:0000256" key="9">
    <source>
        <dbReference type="ARBA" id="ARBA00023014"/>
    </source>
</evidence>
<organism evidence="14 15">
    <name type="scientific">Rhodothermus marinus (strain ATCC 43812 / DSM 4252 / R-10)</name>
    <name type="common">Rhodothermus obamensis</name>
    <dbReference type="NCBI Taxonomy" id="518766"/>
    <lineage>
        <taxon>Bacteria</taxon>
        <taxon>Pseudomonadati</taxon>
        <taxon>Rhodothermota</taxon>
        <taxon>Rhodothermia</taxon>
        <taxon>Rhodothermales</taxon>
        <taxon>Rhodothermaceae</taxon>
        <taxon>Rhodothermus</taxon>
    </lineage>
</organism>
<dbReference type="RefSeq" id="WP_012842656.1">
    <property type="nucleotide sequence ID" value="NC_013501.1"/>
</dbReference>
<dbReference type="PROSITE" id="PS51918">
    <property type="entry name" value="RADICAL_SAM"/>
    <property type="match status" value="1"/>
</dbReference>
<dbReference type="SFLD" id="SFLDS00029">
    <property type="entry name" value="Radical_SAM"/>
    <property type="match status" value="1"/>
</dbReference>
<dbReference type="Gene3D" id="6.10.140.1170">
    <property type="match status" value="1"/>
</dbReference>
<comment type="cofactor">
    <cofactor evidence="1 12">
        <name>pyridoxal 5'-phosphate</name>
        <dbReference type="ChEBI" id="CHEBI:597326"/>
    </cofactor>
</comment>
<dbReference type="SFLD" id="SFLDG01070">
    <property type="entry name" value="PLP-dependent"/>
    <property type="match status" value="1"/>
</dbReference>
<dbReference type="eggNOG" id="COG1509">
    <property type="taxonomic scope" value="Bacteria"/>
</dbReference>
<dbReference type="Pfam" id="PF04055">
    <property type="entry name" value="Radical_SAM"/>
    <property type="match status" value="1"/>
</dbReference>
<dbReference type="OrthoDB" id="9768064at2"/>
<feature type="modified residue" description="N6-(pyridoxal phosphate)lysine" evidence="12">
    <location>
        <position position="331"/>
    </location>
</feature>
<protein>
    <submittedName>
        <fullName evidence="14">Lysine 2,3-aminomutase YodO family protein</fullName>
        <ecNumber evidence="14">5.4.3.2</ecNumber>
    </submittedName>
</protein>
<keyword evidence="15" id="KW-1185">Reference proteome</keyword>
<keyword evidence="7 12" id="KW-0663">Pyridoxal phosphate</keyword>
<dbReference type="InterPro" id="IPR013785">
    <property type="entry name" value="Aldolase_TIM"/>
</dbReference>
<dbReference type="PIRSF" id="PIRSF004911">
    <property type="entry name" value="DUF160"/>
    <property type="match status" value="1"/>
</dbReference>
<keyword evidence="9 11" id="KW-0411">Iron-sulfur</keyword>
<evidence type="ECO:0000259" key="13">
    <source>
        <dbReference type="PROSITE" id="PS51918"/>
    </source>
</evidence>
<dbReference type="HOGENOM" id="CLU_032161_0_0_10"/>
<dbReference type="InterPro" id="IPR007197">
    <property type="entry name" value="rSAM"/>
</dbReference>
<dbReference type="KEGG" id="rmr:Rmar_0136"/>
<keyword evidence="6 11" id="KW-0479">Metal-binding</keyword>
<dbReference type="SUPFAM" id="SSF102114">
    <property type="entry name" value="Radical SAM enzymes"/>
    <property type="match status" value="1"/>
</dbReference>
<dbReference type="AlphaFoldDB" id="D0MCT4"/>
<dbReference type="Proteomes" id="UP000002221">
    <property type="component" value="Chromosome"/>
</dbReference>
<dbReference type="InterPro" id="IPR003739">
    <property type="entry name" value="Lys_aminomutase/Glu_NH3_mut"/>
</dbReference>
<evidence type="ECO:0000256" key="11">
    <source>
        <dbReference type="PIRSR" id="PIRSR004911-1"/>
    </source>
</evidence>
<comment type="cofactor">
    <cofactor evidence="2">
        <name>[4Fe-4S] cluster</name>
        <dbReference type="ChEBI" id="CHEBI:49883"/>
    </cofactor>
</comment>
<dbReference type="NCBIfam" id="TIGR00238">
    <property type="entry name" value="KamA family radical SAM protein"/>
    <property type="match status" value="1"/>
</dbReference>
<dbReference type="STRING" id="518766.Rmar_0136"/>
<dbReference type="InterPro" id="IPR058240">
    <property type="entry name" value="rSAM_sf"/>
</dbReference>
<dbReference type="PANTHER" id="PTHR30538">
    <property type="entry name" value="LYSINE 2,3-AMINOMUTASE-RELATED"/>
    <property type="match status" value="1"/>
</dbReference>
<dbReference type="Gene3D" id="3.20.20.70">
    <property type="entry name" value="Aldolase class I"/>
    <property type="match status" value="1"/>
</dbReference>
<keyword evidence="4 11" id="KW-0004">4Fe-4S</keyword>
<evidence type="ECO:0000256" key="7">
    <source>
        <dbReference type="ARBA" id="ARBA00022898"/>
    </source>
</evidence>
<evidence type="ECO:0000256" key="12">
    <source>
        <dbReference type="PIRSR" id="PIRSR603739-50"/>
    </source>
</evidence>
<dbReference type="PANTHER" id="PTHR30538:SF1">
    <property type="entry name" value="L-LYSINE 2,3-AMINOMUTASE"/>
    <property type="match status" value="1"/>
</dbReference>
<feature type="domain" description="Radical SAM core" evidence="13">
    <location>
        <begin position="107"/>
        <end position="328"/>
    </location>
</feature>
<keyword evidence="8" id="KW-0408">Iron</keyword>
<dbReference type="GO" id="GO:0046872">
    <property type="term" value="F:metal ion binding"/>
    <property type="evidence" value="ECO:0007669"/>
    <property type="project" value="UniProtKB-KW"/>
</dbReference>
<dbReference type="InterPro" id="IPR025895">
    <property type="entry name" value="LAM_C_dom"/>
</dbReference>
<accession>D0MCT4</accession>
<name>D0MCT4_RHOM4</name>
<dbReference type="GO" id="GO:0051539">
    <property type="term" value="F:4 iron, 4 sulfur cluster binding"/>
    <property type="evidence" value="ECO:0007669"/>
    <property type="project" value="UniProtKB-KW"/>
</dbReference>
<keyword evidence="10 14" id="KW-0413">Isomerase</keyword>
<proteinExistence type="inferred from homology"/>
<evidence type="ECO:0000313" key="14">
    <source>
        <dbReference type="EMBL" id="ACY47044.1"/>
    </source>
</evidence>
<evidence type="ECO:0000256" key="5">
    <source>
        <dbReference type="ARBA" id="ARBA00022691"/>
    </source>
</evidence>
<dbReference type="Pfam" id="PF12544">
    <property type="entry name" value="LAM_C"/>
    <property type="match status" value="1"/>
</dbReference>
<evidence type="ECO:0000256" key="1">
    <source>
        <dbReference type="ARBA" id="ARBA00001933"/>
    </source>
</evidence>
<evidence type="ECO:0000256" key="3">
    <source>
        <dbReference type="ARBA" id="ARBA00008703"/>
    </source>
</evidence>
<evidence type="ECO:0000313" key="15">
    <source>
        <dbReference type="Proteomes" id="UP000002221"/>
    </source>
</evidence>